<evidence type="ECO:0000313" key="3">
    <source>
        <dbReference type="EMBL" id="OGM10052.1"/>
    </source>
</evidence>
<dbReference type="InterPro" id="IPR036390">
    <property type="entry name" value="WH_DNA-bd_sf"/>
</dbReference>
<evidence type="ECO:0000259" key="1">
    <source>
        <dbReference type="PROSITE" id="PS50987"/>
    </source>
</evidence>
<dbReference type="PROSITE" id="PS50987">
    <property type="entry name" value="HTH_ARSR_2"/>
    <property type="match status" value="1"/>
</dbReference>
<dbReference type="InterPro" id="IPR001845">
    <property type="entry name" value="HTH_ArsR_DNA-bd_dom"/>
</dbReference>
<gene>
    <name evidence="3" type="ORF">A2Y68_01190</name>
</gene>
<comment type="caution">
    <text evidence="3">The sequence shown here is derived from an EMBL/GenBank/DDBJ whole genome shotgun (WGS) entry which is preliminary data.</text>
</comment>
<dbReference type="SUPFAM" id="SSF140931">
    <property type="entry name" value="Fic-like"/>
    <property type="match status" value="1"/>
</dbReference>
<dbReference type="GO" id="GO:0003700">
    <property type="term" value="F:DNA-binding transcription factor activity"/>
    <property type="evidence" value="ECO:0007669"/>
    <property type="project" value="InterPro"/>
</dbReference>
<feature type="domain" description="Fido" evidence="2">
    <location>
        <begin position="104"/>
        <end position="228"/>
    </location>
</feature>
<accession>A0A1F7X4R5</accession>
<dbReference type="InterPro" id="IPR040198">
    <property type="entry name" value="Fido_containing"/>
</dbReference>
<evidence type="ECO:0000259" key="2">
    <source>
        <dbReference type="PROSITE" id="PS51459"/>
    </source>
</evidence>
<evidence type="ECO:0000313" key="4">
    <source>
        <dbReference type="Proteomes" id="UP000176778"/>
    </source>
</evidence>
<dbReference type="PANTHER" id="PTHR13504:SF38">
    <property type="entry name" value="FIDO DOMAIN-CONTAINING PROTEIN"/>
    <property type="match status" value="1"/>
</dbReference>
<dbReference type="Gene3D" id="1.10.10.10">
    <property type="entry name" value="Winged helix-like DNA-binding domain superfamily/Winged helix DNA-binding domain"/>
    <property type="match status" value="1"/>
</dbReference>
<feature type="domain" description="HTH arsR-type" evidence="1">
    <location>
        <begin position="223"/>
        <end position="318"/>
    </location>
</feature>
<dbReference type="PROSITE" id="PS51459">
    <property type="entry name" value="FIDO"/>
    <property type="match status" value="1"/>
</dbReference>
<dbReference type="AlphaFoldDB" id="A0A1F7X4R5"/>
<dbReference type="Gene3D" id="1.10.3290.10">
    <property type="entry name" value="Fido-like domain"/>
    <property type="match status" value="1"/>
</dbReference>
<dbReference type="EMBL" id="MGFR01000001">
    <property type="protein sequence ID" value="OGM10052.1"/>
    <property type="molecule type" value="Genomic_DNA"/>
</dbReference>
<dbReference type="PANTHER" id="PTHR13504">
    <property type="entry name" value="FIDO DOMAIN-CONTAINING PROTEIN DDB_G0283145"/>
    <property type="match status" value="1"/>
</dbReference>
<evidence type="ECO:0008006" key="5">
    <source>
        <dbReference type="Google" id="ProtNLM"/>
    </source>
</evidence>
<dbReference type="InterPro" id="IPR036388">
    <property type="entry name" value="WH-like_DNA-bd_sf"/>
</dbReference>
<dbReference type="STRING" id="1802479.A2Y68_01190"/>
<dbReference type="InterPro" id="IPR036597">
    <property type="entry name" value="Fido-like_dom_sf"/>
</dbReference>
<reference evidence="3 4" key="1">
    <citation type="journal article" date="2016" name="Nat. Commun.">
        <title>Thousands of microbial genomes shed light on interconnected biogeochemical processes in an aquifer system.</title>
        <authorList>
            <person name="Anantharaman K."/>
            <person name="Brown C.T."/>
            <person name="Hug L.A."/>
            <person name="Sharon I."/>
            <person name="Castelle C.J."/>
            <person name="Probst A.J."/>
            <person name="Thomas B.C."/>
            <person name="Singh A."/>
            <person name="Wilkins M.J."/>
            <person name="Karaoz U."/>
            <person name="Brodie E.L."/>
            <person name="Williams K.H."/>
            <person name="Hubbard S.S."/>
            <person name="Banfield J.F."/>
        </authorList>
    </citation>
    <scope>NUCLEOTIDE SEQUENCE [LARGE SCALE GENOMIC DNA]</scope>
</reference>
<name>A0A1F7X4R5_9BACT</name>
<dbReference type="SUPFAM" id="SSF46785">
    <property type="entry name" value="Winged helix' DNA-binding domain"/>
    <property type="match status" value="1"/>
</dbReference>
<dbReference type="Proteomes" id="UP000176778">
    <property type="component" value="Unassembled WGS sequence"/>
</dbReference>
<dbReference type="InterPro" id="IPR003812">
    <property type="entry name" value="Fido"/>
</dbReference>
<protein>
    <recommendedName>
        <fullName evidence="5">Fido domain-containing protein</fullName>
    </recommendedName>
</protein>
<sequence>MASLAYNLSPKLEEYLQKVESLRRQILLTPINPKTELRLRWEASLQRVFWSLSLTDNPLGKPEMIRLISQQGIKKIGKDQKEVLNYKKALDYISENWQVTSSPITFATVKRLFEIYAKAIPTQNLGSINSVRKEIEQTLGYLQTGNENPVIQAGIAQIVAIELSPQTDGNGSLARLIPYLFLYKHGYDFRGLLVLEEYFRRDVVALKSAVTSVKHNNNLTLWLEYFAYGMIVQLEKALEDINKSRFQVDLPASFWKLNERQKEVLLMLEQPGARITNKNVQKMFGVSQITASRDLAGLASLGLVFVHGKGRSVFYTRA</sequence>
<organism evidence="3 4">
    <name type="scientific">Candidatus Woesebacteria bacterium RBG_13_46_13</name>
    <dbReference type="NCBI Taxonomy" id="1802479"/>
    <lineage>
        <taxon>Bacteria</taxon>
        <taxon>Candidatus Woeseibacteriota</taxon>
    </lineage>
</organism>
<proteinExistence type="predicted"/>